<gene>
    <name evidence="2" type="ORF">SDC9_78054</name>
</gene>
<name>A0A644YT51_9ZZZZ</name>
<dbReference type="Gene3D" id="2.30.110.10">
    <property type="entry name" value="Electron Transport, Fmn-binding Protein, Chain A"/>
    <property type="match status" value="1"/>
</dbReference>
<feature type="domain" description="Pyridoxamine 5'-phosphate oxidase N-terminal" evidence="1">
    <location>
        <begin position="3"/>
        <end position="120"/>
    </location>
</feature>
<reference evidence="2" key="1">
    <citation type="submission" date="2019-08" db="EMBL/GenBank/DDBJ databases">
        <authorList>
            <person name="Kucharzyk K."/>
            <person name="Murdoch R.W."/>
            <person name="Higgins S."/>
            <person name="Loffler F."/>
        </authorList>
    </citation>
    <scope>NUCLEOTIDE SEQUENCE</scope>
</reference>
<accession>A0A644YT51</accession>
<dbReference type="EMBL" id="VSSQ01006091">
    <property type="protein sequence ID" value="MPM31499.1"/>
    <property type="molecule type" value="Genomic_DNA"/>
</dbReference>
<evidence type="ECO:0000259" key="1">
    <source>
        <dbReference type="Pfam" id="PF01243"/>
    </source>
</evidence>
<dbReference type="AlphaFoldDB" id="A0A644YT51"/>
<evidence type="ECO:0000313" key="2">
    <source>
        <dbReference type="EMBL" id="MPM31499.1"/>
    </source>
</evidence>
<sequence>MIPKKLLEVLSHESVVAIATEGKSGAHLVNSWNSYIKVTTDETLLIPVGGMKVTEANLQENNKVLVTMGSREVEGFHSKGTGFLIEGTGAIIYEGPRFNKTKESFPWARAVLEIRPSAITQTL</sequence>
<protein>
    <submittedName>
        <fullName evidence="2">FMN-binding protein</fullName>
    </submittedName>
</protein>
<dbReference type="Pfam" id="PF01243">
    <property type="entry name" value="PNPOx_N"/>
    <property type="match status" value="1"/>
</dbReference>
<dbReference type="InterPro" id="IPR012349">
    <property type="entry name" value="Split_barrel_FMN-bd"/>
</dbReference>
<comment type="caution">
    <text evidence="2">The sequence shown here is derived from an EMBL/GenBank/DDBJ whole genome shotgun (WGS) entry which is preliminary data.</text>
</comment>
<organism evidence="2">
    <name type="scientific">bioreactor metagenome</name>
    <dbReference type="NCBI Taxonomy" id="1076179"/>
    <lineage>
        <taxon>unclassified sequences</taxon>
        <taxon>metagenomes</taxon>
        <taxon>ecological metagenomes</taxon>
    </lineage>
</organism>
<proteinExistence type="predicted"/>
<dbReference type="InterPro" id="IPR011576">
    <property type="entry name" value="Pyridox_Oxase_N"/>
</dbReference>
<dbReference type="SUPFAM" id="SSF50475">
    <property type="entry name" value="FMN-binding split barrel"/>
    <property type="match status" value="1"/>
</dbReference>